<evidence type="ECO:0000313" key="2">
    <source>
        <dbReference type="Proteomes" id="UP000789525"/>
    </source>
</evidence>
<comment type="caution">
    <text evidence="1">The sequence shown here is derived from an EMBL/GenBank/DDBJ whole genome shotgun (WGS) entry which is preliminary data.</text>
</comment>
<protein>
    <submittedName>
        <fullName evidence="1">2930_t:CDS:1</fullName>
    </submittedName>
</protein>
<keyword evidence="2" id="KW-1185">Reference proteome</keyword>
<gene>
    <name evidence="1" type="ORF">ACOLOM_LOCUS6523</name>
</gene>
<evidence type="ECO:0000313" key="1">
    <source>
        <dbReference type="EMBL" id="CAG8596542.1"/>
    </source>
</evidence>
<dbReference type="Proteomes" id="UP000789525">
    <property type="component" value="Unassembled WGS sequence"/>
</dbReference>
<reference evidence="1" key="1">
    <citation type="submission" date="2021-06" db="EMBL/GenBank/DDBJ databases">
        <authorList>
            <person name="Kallberg Y."/>
            <person name="Tangrot J."/>
            <person name="Rosling A."/>
        </authorList>
    </citation>
    <scope>NUCLEOTIDE SEQUENCE</scope>
    <source>
        <strain evidence="1">CL356</strain>
    </source>
</reference>
<sequence>MSDCEGWMMEGECEPAQVGLPNQQPKHPTLAATTPGRQKNFYLVERKVRITFVLSVPLLVLVQGATPPAVGWAAIDSVLLGSLHNYRLHLKDYPIFSEPSPSRDNSTRLTLFGHGIAGLGAGLTRACKRYVMDRRPKNKTIIATTPLYSKATAAASTGSLAFRANFFWMFLTIEMSEGTANFICGGLASFTYWLAAIPADNVKNRVFGSPLDSSTSVRQVIGDIYRTAGIRGFYRGLAPSILRAFPSNACAYFVYEGLLRTFGAEKQIAGLESNRCYQHFYSIPDDIILCPQEPCYR</sequence>
<organism evidence="1 2">
    <name type="scientific">Acaulospora colombiana</name>
    <dbReference type="NCBI Taxonomy" id="27376"/>
    <lineage>
        <taxon>Eukaryota</taxon>
        <taxon>Fungi</taxon>
        <taxon>Fungi incertae sedis</taxon>
        <taxon>Mucoromycota</taxon>
        <taxon>Glomeromycotina</taxon>
        <taxon>Glomeromycetes</taxon>
        <taxon>Diversisporales</taxon>
        <taxon>Acaulosporaceae</taxon>
        <taxon>Acaulospora</taxon>
    </lineage>
</organism>
<accession>A0ACA9MKD2</accession>
<name>A0ACA9MKD2_9GLOM</name>
<dbReference type="EMBL" id="CAJVPT010013521">
    <property type="protein sequence ID" value="CAG8596542.1"/>
    <property type="molecule type" value="Genomic_DNA"/>
</dbReference>
<proteinExistence type="predicted"/>